<dbReference type="Gene3D" id="3.60.40.10">
    <property type="entry name" value="PPM-type phosphatase domain"/>
    <property type="match status" value="1"/>
</dbReference>
<evidence type="ECO:0000256" key="1">
    <source>
        <dbReference type="SAM" id="MobiDB-lite"/>
    </source>
</evidence>
<comment type="caution">
    <text evidence="4">The sequence shown here is derived from an EMBL/GenBank/DDBJ whole genome shotgun (WGS) entry which is preliminary data.</text>
</comment>
<feature type="compositionally biased region" description="Polar residues" evidence="1">
    <location>
        <begin position="462"/>
        <end position="475"/>
    </location>
</feature>
<keyword evidence="2" id="KW-1133">Transmembrane helix</keyword>
<feature type="domain" description="PPM-type phosphatase" evidence="3">
    <location>
        <begin position="6"/>
        <end position="237"/>
    </location>
</feature>
<evidence type="ECO:0000313" key="5">
    <source>
        <dbReference type="Proteomes" id="UP001597326"/>
    </source>
</evidence>
<accession>A0ABW4RW68</accession>
<sequence length="481" mass="50565">MAFSLDIRAHSEVGLVRKNNQDSGYASPTMLLVADGMGGAAAGDLASTVAVREVMRADRAHRPQDTDEVLAGSLARANHTLADLVKQDPSLDGMGTTVCGALFTGEELGMVHIGDSRAYLLRDEVLHRLTHDHSWVQSLVDDGKISLAEAAVHPHRSLLLKVLNGQPSHEPDYSHVELQSSDRLLFCSDGLCGFVKDTAIRHIMVTAADLDTAMAELVAAAHAGGGADNITVLLADVVPQDAALDAREGVVVGAAVDGIVPETEEHTLVGLAAQSPAPEPVARQERVMAPGVVDEAETTRYAPTAVRRRTLVKALALTTALVLLAGGALWGGWRWSRTQYFVGDQDDQVAIFRGIPGELLGISLHETAEITDVRVADLPAFFQQQVFSTIPAQDLDGAHSTVEQLRTRAEACIARRANRLPGPRVEPSSLPSASASPSASHPGLPIGPRPTVGASGLVGASASPTPSQAVTTSPSGLDEEC</sequence>
<name>A0ABW4RW68_9ACTN</name>
<dbReference type="SMART" id="SM00331">
    <property type="entry name" value="PP2C_SIG"/>
    <property type="match status" value="1"/>
</dbReference>
<dbReference type="Proteomes" id="UP001597326">
    <property type="component" value="Unassembled WGS sequence"/>
</dbReference>
<dbReference type="EC" id="3.1.3.16" evidence="4"/>
<keyword evidence="2" id="KW-0812">Transmembrane</keyword>
<reference evidence="5" key="1">
    <citation type="journal article" date="2019" name="Int. J. Syst. Evol. Microbiol.">
        <title>The Global Catalogue of Microorganisms (GCM) 10K type strain sequencing project: providing services to taxonomists for standard genome sequencing and annotation.</title>
        <authorList>
            <consortium name="The Broad Institute Genomics Platform"/>
            <consortium name="The Broad Institute Genome Sequencing Center for Infectious Disease"/>
            <person name="Wu L."/>
            <person name="Ma J."/>
        </authorList>
    </citation>
    <scope>NUCLEOTIDE SEQUENCE [LARGE SCALE GENOMIC DNA]</scope>
    <source>
        <strain evidence="5">CAIM 431</strain>
    </source>
</reference>
<dbReference type="InterPro" id="IPR015655">
    <property type="entry name" value="PP2C"/>
</dbReference>
<proteinExistence type="predicted"/>
<feature type="region of interest" description="Disordered" evidence="1">
    <location>
        <begin position="417"/>
        <end position="481"/>
    </location>
</feature>
<evidence type="ECO:0000313" key="4">
    <source>
        <dbReference type="EMBL" id="MFD1890577.1"/>
    </source>
</evidence>
<feature type="transmembrane region" description="Helical" evidence="2">
    <location>
        <begin position="314"/>
        <end position="333"/>
    </location>
</feature>
<dbReference type="PANTHER" id="PTHR47992">
    <property type="entry name" value="PROTEIN PHOSPHATASE"/>
    <property type="match status" value="1"/>
</dbReference>
<dbReference type="SMART" id="SM00332">
    <property type="entry name" value="PP2Cc"/>
    <property type="match status" value="1"/>
</dbReference>
<keyword evidence="4" id="KW-0378">Hydrolase</keyword>
<dbReference type="RefSeq" id="WP_343873765.1">
    <property type="nucleotide sequence ID" value="NZ_BAAAIX010000020.1"/>
</dbReference>
<dbReference type="CDD" id="cd00143">
    <property type="entry name" value="PP2Cc"/>
    <property type="match status" value="1"/>
</dbReference>
<evidence type="ECO:0000259" key="3">
    <source>
        <dbReference type="PROSITE" id="PS51746"/>
    </source>
</evidence>
<protein>
    <submittedName>
        <fullName evidence="4">PP2C family protein-serine/threonine phosphatase</fullName>
        <ecNumber evidence="4">3.1.3.16</ecNumber>
    </submittedName>
</protein>
<dbReference type="EMBL" id="JBHUFZ010000023">
    <property type="protein sequence ID" value="MFD1890577.1"/>
    <property type="molecule type" value="Genomic_DNA"/>
</dbReference>
<dbReference type="InterPro" id="IPR001932">
    <property type="entry name" value="PPM-type_phosphatase-like_dom"/>
</dbReference>
<gene>
    <name evidence="4" type="ORF">ACFSCS_10365</name>
</gene>
<dbReference type="GO" id="GO:0004722">
    <property type="term" value="F:protein serine/threonine phosphatase activity"/>
    <property type="evidence" value="ECO:0007669"/>
    <property type="project" value="UniProtKB-EC"/>
</dbReference>
<dbReference type="Pfam" id="PF13672">
    <property type="entry name" value="PP2C_2"/>
    <property type="match status" value="1"/>
</dbReference>
<keyword evidence="2" id="KW-0472">Membrane</keyword>
<keyword evidence="5" id="KW-1185">Reference proteome</keyword>
<evidence type="ECO:0000256" key="2">
    <source>
        <dbReference type="SAM" id="Phobius"/>
    </source>
</evidence>
<dbReference type="InterPro" id="IPR036457">
    <property type="entry name" value="PPM-type-like_dom_sf"/>
</dbReference>
<feature type="compositionally biased region" description="Low complexity" evidence="1">
    <location>
        <begin position="427"/>
        <end position="440"/>
    </location>
</feature>
<dbReference type="SUPFAM" id="SSF81606">
    <property type="entry name" value="PP2C-like"/>
    <property type="match status" value="1"/>
</dbReference>
<dbReference type="PROSITE" id="PS51746">
    <property type="entry name" value="PPM_2"/>
    <property type="match status" value="1"/>
</dbReference>
<organism evidence="4 5">
    <name type="scientific">Luteococcus peritonei</name>
    <dbReference type="NCBI Taxonomy" id="88874"/>
    <lineage>
        <taxon>Bacteria</taxon>
        <taxon>Bacillati</taxon>
        <taxon>Actinomycetota</taxon>
        <taxon>Actinomycetes</taxon>
        <taxon>Propionibacteriales</taxon>
        <taxon>Propionibacteriaceae</taxon>
        <taxon>Luteococcus</taxon>
    </lineage>
</organism>